<dbReference type="EMBL" id="QNTV01000004">
    <property type="protein sequence ID" value="RBA59799.1"/>
    <property type="molecule type" value="Genomic_DNA"/>
</dbReference>
<accession>A0A365PW68</accession>
<keyword evidence="4" id="KW-1185">Reference proteome</keyword>
<evidence type="ECO:0000313" key="1">
    <source>
        <dbReference type="EMBL" id="QWV18158.1"/>
    </source>
</evidence>
<organism evidence="2 3">
    <name type="scientific">Stutzerimonas zhaodongensis</name>
    <dbReference type="NCBI Taxonomy" id="1176257"/>
    <lineage>
        <taxon>Bacteria</taxon>
        <taxon>Pseudomonadati</taxon>
        <taxon>Pseudomonadota</taxon>
        <taxon>Gammaproteobacteria</taxon>
        <taxon>Pseudomonadales</taxon>
        <taxon>Pseudomonadaceae</taxon>
        <taxon>Stutzerimonas</taxon>
    </lineage>
</organism>
<evidence type="ECO:0000313" key="3">
    <source>
        <dbReference type="Proteomes" id="UP000252554"/>
    </source>
</evidence>
<reference evidence="2 3" key="1">
    <citation type="submission" date="2018-06" db="EMBL/GenBank/DDBJ databases">
        <title>Whole genome sequencing of four bacterial strains from South Shetland trench revealing bio-synthetic gene clusters.</title>
        <authorList>
            <person name="Abdel-Mageed W.M."/>
            <person name="Lehri B."/>
            <person name="Jarmusch S.A."/>
            <person name="Miranda K."/>
            <person name="Goodfellow M."/>
            <person name="Jaspars M."/>
            <person name="Karlyshev A.V."/>
        </authorList>
    </citation>
    <scope>NUCLEOTIDE SEQUENCE [LARGE SCALE GENOMIC DNA]</scope>
    <source>
        <strain evidence="2 3">SST2</strain>
    </source>
</reference>
<dbReference type="Proteomes" id="UP000683436">
    <property type="component" value="Chromosome"/>
</dbReference>
<gene>
    <name evidence="2" type="ORF">DQ403_07465</name>
    <name evidence="1" type="ORF">KQ248_05620</name>
</gene>
<reference evidence="1 4" key="2">
    <citation type="submission" date="2021-06" db="EMBL/GenBank/DDBJ databases">
        <title>Microbial metabolic specificity influences pelagic lipid remineralization.</title>
        <authorList>
            <person name="Behrendt L."/>
            <person name="Hunter J.E."/>
            <person name="Alcolombri U."/>
            <person name="Smriga S."/>
            <person name="Mincer T."/>
            <person name="Lowenstein D.P."/>
            <person name="Peaudecerf F.J."/>
            <person name="Fernandez V.I."/>
            <person name="Fredricks H."/>
            <person name="Almblad H."/>
            <person name="Harrison J.J."/>
            <person name="Stocker R."/>
            <person name="Van Mooy B.A.S."/>
        </authorList>
    </citation>
    <scope>NUCLEOTIDE SEQUENCE [LARGE SCALE GENOMIC DNA]</scope>
    <source>
        <strain evidence="1 4">A252</strain>
    </source>
</reference>
<sequence>MQIILVRHGRPDHSADPWSTPAGMKDWVERYNAASVVAGERPESLLRLADAAGTVVCSSLMRCVESREHLNCQCLHQPDPLFAEAHLPYPDWAYPLMPSRVWRITFRTAWFLGFARHTEPVSESKRRASAAADKLIELAETHGSVLLMGHKIMNALIATQLRRRGWHGPPLPLLSGYWHPSRYRKSASSCETESR</sequence>
<dbReference type="Proteomes" id="UP000252554">
    <property type="component" value="Unassembled WGS sequence"/>
</dbReference>
<dbReference type="RefSeq" id="WP_128119839.1">
    <property type="nucleotide sequence ID" value="NZ_CP076683.1"/>
</dbReference>
<protein>
    <submittedName>
        <fullName evidence="2">Fructose-2,6-bisphosphatase</fullName>
    </submittedName>
</protein>
<proteinExistence type="predicted"/>
<dbReference type="EMBL" id="CP076683">
    <property type="protein sequence ID" value="QWV18158.1"/>
    <property type="molecule type" value="Genomic_DNA"/>
</dbReference>
<name>A0A365PW68_9GAMM</name>
<dbReference type="InterPro" id="IPR029033">
    <property type="entry name" value="His_PPase_superfam"/>
</dbReference>
<dbReference type="AlphaFoldDB" id="A0A365PW68"/>
<dbReference type="Gene3D" id="3.40.50.1240">
    <property type="entry name" value="Phosphoglycerate mutase-like"/>
    <property type="match status" value="1"/>
</dbReference>
<dbReference type="SUPFAM" id="SSF53254">
    <property type="entry name" value="Phosphoglycerate mutase-like"/>
    <property type="match status" value="1"/>
</dbReference>
<evidence type="ECO:0000313" key="4">
    <source>
        <dbReference type="Proteomes" id="UP000683436"/>
    </source>
</evidence>
<evidence type="ECO:0000313" key="2">
    <source>
        <dbReference type="EMBL" id="RBA59799.1"/>
    </source>
</evidence>